<sequence>MPVRDTIEKKLLAKFAPSHLEVIDESDRHKGHSGSRPGGETHFRVRIGASELAGKTRIAQHRAIMDALDAEIKGGVHALAIEVIADGAPTVLPSRV</sequence>
<proteinExistence type="inferred from homology"/>
<evidence type="ECO:0000313" key="3">
    <source>
        <dbReference type="EMBL" id="MBI4923702.1"/>
    </source>
</evidence>
<accession>A0A933L5V7</accession>
<comment type="similarity">
    <text evidence="1">Belongs to the BolA/IbaG family.</text>
</comment>
<dbReference type="Gene3D" id="3.30.300.90">
    <property type="entry name" value="BolA-like"/>
    <property type="match status" value="1"/>
</dbReference>
<dbReference type="GO" id="GO:0016226">
    <property type="term" value="P:iron-sulfur cluster assembly"/>
    <property type="evidence" value="ECO:0007669"/>
    <property type="project" value="TreeGrafter"/>
</dbReference>
<comment type="caution">
    <text evidence="3">The sequence shown here is derived from an EMBL/GenBank/DDBJ whole genome shotgun (WGS) entry which is preliminary data.</text>
</comment>
<dbReference type="PIRSF" id="PIRSF003113">
    <property type="entry name" value="BolA"/>
    <property type="match status" value="1"/>
</dbReference>
<evidence type="ECO:0000313" key="4">
    <source>
        <dbReference type="Proteomes" id="UP000782610"/>
    </source>
</evidence>
<protein>
    <submittedName>
        <fullName evidence="3">BolA family transcriptional regulator</fullName>
    </submittedName>
</protein>
<feature type="region of interest" description="Disordered" evidence="2">
    <location>
        <begin position="22"/>
        <end position="42"/>
    </location>
</feature>
<dbReference type="Proteomes" id="UP000782610">
    <property type="component" value="Unassembled WGS sequence"/>
</dbReference>
<organism evidence="3 4">
    <name type="scientific">Devosia nanyangense</name>
    <dbReference type="NCBI Taxonomy" id="1228055"/>
    <lineage>
        <taxon>Bacteria</taxon>
        <taxon>Pseudomonadati</taxon>
        <taxon>Pseudomonadota</taxon>
        <taxon>Alphaproteobacteria</taxon>
        <taxon>Hyphomicrobiales</taxon>
        <taxon>Devosiaceae</taxon>
        <taxon>Devosia</taxon>
    </lineage>
</organism>
<gene>
    <name evidence="3" type="ORF">HY834_18335</name>
</gene>
<dbReference type="InterPro" id="IPR036065">
    <property type="entry name" value="BolA-like_sf"/>
</dbReference>
<dbReference type="InterPro" id="IPR002634">
    <property type="entry name" value="BolA"/>
</dbReference>
<dbReference type="EMBL" id="JACRAF010000061">
    <property type="protein sequence ID" value="MBI4923702.1"/>
    <property type="molecule type" value="Genomic_DNA"/>
</dbReference>
<evidence type="ECO:0000256" key="1">
    <source>
        <dbReference type="RuleBase" id="RU003860"/>
    </source>
</evidence>
<dbReference type="Pfam" id="PF01722">
    <property type="entry name" value="BolA"/>
    <property type="match status" value="1"/>
</dbReference>
<reference evidence="3" key="1">
    <citation type="submission" date="2020-07" db="EMBL/GenBank/DDBJ databases">
        <title>Huge and variable diversity of episymbiotic CPR bacteria and DPANN archaea in groundwater ecosystems.</title>
        <authorList>
            <person name="He C.Y."/>
            <person name="Keren R."/>
            <person name="Whittaker M."/>
            <person name="Farag I.F."/>
            <person name="Doudna J."/>
            <person name="Cate J.H.D."/>
            <person name="Banfield J.F."/>
        </authorList>
    </citation>
    <scope>NUCLEOTIDE SEQUENCE</scope>
    <source>
        <strain evidence="3">NC_groundwater_1586_Pr3_B-0.1um_66_15</strain>
    </source>
</reference>
<evidence type="ECO:0000256" key="2">
    <source>
        <dbReference type="SAM" id="MobiDB-lite"/>
    </source>
</evidence>
<dbReference type="SUPFAM" id="SSF82657">
    <property type="entry name" value="BolA-like"/>
    <property type="match status" value="1"/>
</dbReference>
<dbReference type="AlphaFoldDB" id="A0A933L5V7"/>
<name>A0A933L5V7_9HYPH</name>
<dbReference type="PANTHER" id="PTHR46230:SF7">
    <property type="entry name" value="BOLA-LIKE PROTEIN 1"/>
    <property type="match status" value="1"/>
</dbReference>
<dbReference type="PANTHER" id="PTHR46230">
    <property type="match status" value="1"/>
</dbReference>